<dbReference type="RefSeq" id="XP_022133045.1">
    <property type="nucleotide sequence ID" value="XM_022277353.1"/>
</dbReference>
<accession>A0A6J1BU73</accession>
<dbReference type="InterPro" id="IPR008808">
    <property type="entry name" value="Powdery_mildew-R_dom"/>
</dbReference>
<protein>
    <submittedName>
        <fullName evidence="4">Uncharacterized protein LOC111005737 isoform X1</fullName>
    </submittedName>
</protein>
<evidence type="ECO:0000256" key="1">
    <source>
        <dbReference type="ARBA" id="ARBA00009414"/>
    </source>
</evidence>
<dbReference type="InterPro" id="IPR011993">
    <property type="entry name" value="PH-like_dom_sf"/>
</dbReference>
<proteinExistence type="inferred from homology"/>
<feature type="domain" description="GRAM" evidence="2">
    <location>
        <begin position="219"/>
        <end position="293"/>
    </location>
</feature>
<organism evidence="3 4">
    <name type="scientific">Momordica charantia</name>
    <name type="common">Bitter gourd</name>
    <name type="synonym">Balsam pear</name>
    <dbReference type="NCBI Taxonomy" id="3673"/>
    <lineage>
        <taxon>Eukaryota</taxon>
        <taxon>Viridiplantae</taxon>
        <taxon>Streptophyta</taxon>
        <taxon>Embryophyta</taxon>
        <taxon>Tracheophyta</taxon>
        <taxon>Spermatophyta</taxon>
        <taxon>Magnoliopsida</taxon>
        <taxon>eudicotyledons</taxon>
        <taxon>Gunneridae</taxon>
        <taxon>Pentapetalae</taxon>
        <taxon>rosids</taxon>
        <taxon>fabids</taxon>
        <taxon>Cucurbitales</taxon>
        <taxon>Cucurbitaceae</taxon>
        <taxon>Momordiceae</taxon>
        <taxon>Momordica</taxon>
    </lineage>
</organism>
<keyword evidence="3" id="KW-1185">Reference proteome</keyword>
<dbReference type="AlphaFoldDB" id="A0A6J1BU73"/>
<dbReference type="PANTHER" id="PTHR31969">
    <property type="entry name" value="GEM-LIKE PROTEIN 2"/>
    <property type="match status" value="1"/>
</dbReference>
<gene>
    <name evidence="4" type="primary">LOC111005737</name>
</gene>
<dbReference type="Proteomes" id="UP000504603">
    <property type="component" value="Unplaced"/>
</dbReference>
<evidence type="ECO:0000313" key="4">
    <source>
        <dbReference type="RefSeq" id="XP_022133045.1"/>
    </source>
</evidence>
<sequence>MAEIVGGAALGAVAGEMLKGAIGLVEGAIYFKRVVEDIRFRLRVLGKVMEQLDGISDFLDDPKNTKYLSKLLGQGKQLIIKCEGVKGNTILIKYFKAPFYTTKLRHLDARLKTATELLDLRLREQQAMDNTHRRHSCANHHASAPTHTKLPLVFCHDKRISGKIGPNLAETLVGKVLEYTKGDPQEVLAESGETNPEEKSVGERIVKRMKETGERQYKKIFQRTFDMVAGEELQNWFRCDMLRETGAVMGFVYVSTAKFAFCTKRLYHPCNKNKHYIKVIISFHELKAVNVAATSECIKVISVDNQEFELINFRNYNAAKKCLQQLPVAPTCPRCNAVLLL</sequence>
<dbReference type="GeneID" id="111005737"/>
<comment type="similarity">
    <text evidence="1">Belongs to the GEM family.</text>
</comment>
<dbReference type="SMART" id="SM00568">
    <property type="entry name" value="GRAM"/>
    <property type="match status" value="1"/>
</dbReference>
<dbReference type="InterPro" id="IPR004182">
    <property type="entry name" value="GRAM"/>
</dbReference>
<dbReference type="Pfam" id="PF02893">
    <property type="entry name" value="GRAM"/>
    <property type="match status" value="1"/>
</dbReference>
<dbReference type="InterPro" id="IPR037848">
    <property type="entry name" value="GEM-like"/>
</dbReference>
<dbReference type="Pfam" id="PF05659">
    <property type="entry name" value="RPW8"/>
    <property type="match status" value="1"/>
</dbReference>
<evidence type="ECO:0000259" key="2">
    <source>
        <dbReference type="SMART" id="SM00568"/>
    </source>
</evidence>
<dbReference type="KEGG" id="mcha:111005737"/>
<evidence type="ECO:0000313" key="3">
    <source>
        <dbReference type="Proteomes" id="UP000504603"/>
    </source>
</evidence>
<reference evidence="4" key="1">
    <citation type="submission" date="2025-08" db="UniProtKB">
        <authorList>
            <consortium name="RefSeq"/>
        </authorList>
    </citation>
    <scope>IDENTIFICATION</scope>
    <source>
        <strain evidence="4">OHB3-1</strain>
    </source>
</reference>
<dbReference type="Gene3D" id="2.30.29.30">
    <property type="entry name" value="Pleckstrin-homology domain (PH domain)/Phosphotyrosine-binding domain (PTB)"/>
    <property type="match status" value="1"/>
</dbReference>
<name>A0A6J1BU73_MOMCH</name>
<dbReference type="OrthoDB" id="1742741at2759"/>